<name>A0ABQ4DMP1_9CELL</name>
<dbReference type="Pfam" id="PF18845">
    <property type="entry name" value="baeRF_family3"/>
    <property type="match status" value="1"/>
</dbReference>
<evidence type="ECO:0000313" key="2">
    <source>
        <dbReference type="EMBL" id="GIG40600.1"/>
    </source>
</evidence>
<proteinExistence type="predicted"/>
<evidence type="ECO:0000313" key="3">
    <source>
        <dbReference type="Proteomes" id="UP000614741"/>
    </source>
</evidence>
<organism evidence="2 3">
    <name type="scientific">Cellulomonas phragmiteti</name>
    <dbReference type="NCBI Taxonomy" id="478780"/>
    <lineage>
        <taxon>Bacteria</taxon>
        <taxon>Bacillati</taxon>
        <taxon>Actinomycetota</taxon>
        <taxon>Actinomycetes</taxon>
        <taxon>Micrococcales</taxon>
        <taxon>Cellulomonadaceae</taxon>
        <taxon>Cellulomonas</taxon>
    </lineage>
</organism>
<reference evidence="2 3" key="1">
    <citation type="submission" date="2021-01" db="EMBL/GenBank/DDBJ databases">
        <title>Whole genome shotgun sequence of Cellulomonas phragmiteti NBRC 110785.</title>
        <authorList>
            <person name="Komaki H."/>
            <person name="Tamura T."/>
        </authorList>
    </citation>
    <scope>NUCLEOTIDE SEQUENCE [LARGE SCALE GENOMIC DNA]</scope>
    <source>
        <strain evidence="2 3">NBRC 110785</strain>
    </source>
</reference>
<dbReference type="EMBL" id="BONP01000013">
    <property type="protein sequence ID" value="GIG40600.1"/>
    <property type="molecule type" value="Genomic_DNA"/>
</dbReference>
<gene>
    <name evidence="2" type="ORF">Cph01nite_23620</name>
</gene>
<evidence type="ECO:0008006" key="4">
    <source>
        <dbReference type="Google" id="ProtNLM"/>
    </source>
</evidence>
<dbReference type="Proteomes" id="UP000614741">
    <property type="component" value="Unassembled WGS sequence"/>
</dbReference>
<feature type="region of interest" description="Disordered" evidence="1">
    <location>
        <begin position="156"/>
        <end position="181"/>
    </location>
</feature>
<sequence length="383" mass="41020">MITTTDLTDLMTDAPDLGVSLFLPTHVRGAETRQDPIRLKNLVTQAREDLQAAGLDAGEAEQFLAPASELVGERPFWQEQGEGLALFLDGDGVVVHKLPVPVAEEVTVGAGYRVRPLLPALSADGAFDVLTLTSEECHLYGASRFALEEDDASDLPGHIDTEEGESDYQNPVQASPVARPRTGSVDISNAQVYGDSPAEWSKNRVVRYADKVATAMDARSATRPVPVVVVADAEVGGHFRKFSGLGDLLVGHVEVNPQGLDRRQLHEAAYEAARPYLDAGRAAAVERLRELQGSGDARAVTDVEDVVRAAAQGRVDTLLLTPGEPVWGSYDAASDGVRTSGVDTSQRRDLLDLAATETLRNGGRVHVLDEDEADAPVAALLRY</sequence>
<keyword evidence="3" id="KW-1185">Reference proteome</keyword>
<comment type="caution">
    <text evidence="2">The sequence shown here is derived from an EMBL/GenBank/DDBJ whole genome shotgun (WGS) entry which is preliminary data.</text>
</comment>
<protein>
    <recommendedName>
        <fullName evidence="4">Peptide chain release factor 1</fullName>
    </recommendedName>
</protein>
<dbReference type="RefSeq" id="WP_203674442.1">
    <property type="nucleotide sequence ID" value="NZ_BONP01000013.1"/>
</dbReference>
<evidence type="ECO:0000256" key="1">
    <source>
        <dbReference type="SAM" id="MobiDB-lite"/>
    </source>
</evidence>
<accession>A0ABQ4DMP1</accession>
<dbReference type="InterPro" id="IPR041289">
    <property type="entry name" value="Bact_RF_family3"/>
</dbReference>